<gene>
    <name evidence="2" type="ORF">CC80DRAFT_510931</name>
</gene>
<keyword evidence="3" id="KW-1185">Reference proteome</keyword>
<feature type="region of interest" description="Disordered" evidence="1">
    <location>
        <begin position="1"/>
        <end position="101"/>
    </location>
</feature>
<feature type="compositionally biased region" description="Low complexity" evidence="1">
    <location>
        <begin position="65"/>
        <end position="87"/>
    </location>
</feature>
<evidence type="ECO:0000313" key="2">
    <source>
        <dbReference type="EMBL" id="KAF1949001.1"/>
    </source>
</evidence>
<evidence type="ECO:0000313" key="3">
    <source>
        <dbReference type="Proteomes" id="UP000800035"/>
    </source>
</evidence>
<dbReference type="Proteomes" id="UP000800035">
    <property type="component" value="Unassembled WGS sequence"/>
</dbReference>
<reference evidence="2" key="1">
    <citation type="journal article" date="2020" name="Stud. Mycol.">
        <title>101 Dothideomycetes genomes: a test case for predicting lifestyles and emergence of pathogens.</title>
        <authorList>
            <person name="Haridas S."/>
            <person name="Albert R."/>
            <person name="Binder M."/>
            <person name="Bloem J."/>
            <person name="Labutti K."/>
            <person name="Salamov A."/>
            <person name="Andreopoulos B."/>
            <person name="Baker S."/>
            <person name="Barry K."/>
            <person name="Bills G."/>
            <person name="Bluhm B."/>
            <person name="Cannon C."/>
            <person name="Castanera R."/>
            <person name="Culley D."/>
            <person name="Daum C."/>
            <person name="Ezra D."/>
            <person name="Gonzalez J."/>
            <person name="Henrissat B."/>
            <person name="Kuo A."/>
            <person name="Liang C."/>
            <person name="Lipzen A."/>
            <person name="Lutzoni F."/>
            <person name="Magnuson J."/>
            <person name="Mondo S."/>
            <person name="Nolan M."/>
            <person name="Ohm R."/>
            <person name="Pangilinan J."/>
            <person name="Park H.-J."/>
            <person name="Ramirez L."/>
            <person name="Alfaro M."/>
            <person name="Sun H."/>
            <person name="Tritt A."/>
            <person name="Yoshinaga Y."/>
            <person name="Zwiers L.-H."/>
            <person name="Turgeon B."/>
            <person name="Goodwin S."/>
            <person name="Spatafora J."/>
            <person name="Crous P."/>
            <person name="Grigoriev I."/>
        </authorList>
    </citation>
    <scope>NUCLEOTIDE SEQUENCE</scope>
    <source>
        <strain evidence="2">CBS 675.92</strain>
    </source>
</reference>
<dbReference type="AlphaFoldDB" id="A0A6A5T8V4"/>
<dbReference type="EMBL" id="ML977044">
    <property type="protein sequence ID" value="KAF1949001.1"/>
    <property type="molecule type" value="Genomic_DNA"/>
</dbReference>
<name>A0A6A5T8V4_9PLEO</name>
<evidence type="ECO:0000256" key="1">
    <source>
        <dbReference type="SAM" id="MobiDB-lite"/>
    </source>
</evidence>
<protein>
    <submittedName>
        <fullName evidence="2">Uncharacterized protein</fullName>
    </submittedName>
</protein>
<sequence>MSLKSSHPSKTALEPVASAIIISPSTPTTPNATSSTNTDKTPPSAQPAPVSQSFPEVQRKFLTAGSSESSTTITTPPPTRGSRGTTPRPRRSGTMTASSSL</sequence>
<proteinExistence type="predicted"/>
<feature type="compositionally biased region" description="Low complexity" evidence="1">
    <location>
        <begin position="17"/>
        <end position="38"/>
    </location>
</feature>
<organism evidence="2 3">
    <name type="scientific">Byssothecium circinans</name>
    <dbReference type="NCBI Taxonomy" id="147558"/>
    <lineage>
        <taxon>Eukaryota</taxon>
        <taxon>Fungi</taxon>
        <taxon>Dikarya</taxon>
        <taxon>Ascomycota</taxon>
        <taxon>Pezizomycotina</taxon>
        <taxon>Dothideomycetes</taxon>
        <taxon>Pleosporomycetidae</taxon>
        <taxon>Pleosporales</taxon>
        <taxon>Massarineae</taxon>
        <taxon>Massarinaceae</taxon>
        <taxon>Byssothecium</taxon>
    </lineage>
</organism>
<accession>A0A6A5T8V4</accession>